<dbReference type="GO" id="GO:0005829">
    <property type="term" value="C:cytosol"/>
    <property type="evidence" value="ECO:0007669"/>
    <property type="project" value="TreeGrafter"/>
</dbReference>
<protein>
    <submittedName>
        <fullName evidence="4">NAD(P)H-dependent oxidoreductase</fullName>
        <ecNumber evidence="4">1.-.-.-</ecNumber>
        <ecNumber evidence="4">1.6.99.-</ecNumber>
    </submittedName>
</protein>
<dbReference type="PANTHER" id="PTHR10204">
    <property type="entry name" value="NAD P H OXIDOREDUCTASE-RELATED"/>
    <property type="match status" value="1"/>
</dbReference>
<dbReference type="EMBL" id="CP124755">
    <property type="protein sequence ID" value="WGZ90617.1"/>
    <property type="molecule type" value="Genomic_DNA"/>
</dbReference>
<gene>
    <name evidence="4" type="ORF">QJT80_14170</name>
</gene>
<organism evidence="4">
    <name type="scientific">Candidatus Thiocaldithrix dubininis</name>
    <dbReference type="NCBI Taxonomy" id="3080823"/>
    <lineage>
        <taxon>Bacteria</taxon>
        <taxon>Pseudomonadati</taxon>
        <taxon>Pseudomonadota</taxon>
        <taxon>Gammaproteobacteria</taxon>
        <taxon>Thiotrichales</taxon>
        <taxon>Thiotrichaceae</taxon>
        <taxon>Candidatus Thiocaldithrix</taxon>
    </lineage>
</organism>
<evidence type="ECO:0000259" key="3">
    <source>
        <dbReference type="Pfam" id="PF02525"/>
    </source>
</evidence>
<dbReference type="PANTHER" id="PTHR10204:SF34">
    <property type="entry name" value="NAD(P)H DEHYDROGENASE [QUINONE] 1 ISOFORM 1"/>
    <property type="match status" value="1"/>
</dbReference>
<dbReference type="Proteomes" id="UP001300672">
    <property type="component" value="Chromosome"/>
</dbReference>
<evidence type="ECO:0000256" key="2">
    <source>
        <dbReference type="ARBA" id="ARBA00023002"/>
    </source>
</evidence>
<evidence type="ECO:0000256" key="1">
    <source>
        <dbReference type="ARBA" id="ARBA00006252"/>
    </source>
</evidence>
<sequence length="194" mass="21723">MRVLIVYAHPNANSFNHAMLAACERGLTQAGHEIQVKNLYAEQFDPVLTANDLALLQTGVIPSKIQHEQQALLWAEGLIFIYPLWWYERPAILKGWFDQILTNGVAYTYSAAGVEGLLKHQKALVLITAGGSEGYFQGTNSVELIYRSMTEGTLQYCGIQNVQHQVYYNVPSLSAPDRQQILQDIEQFGTNFAC</sequence>
<dbReference type="SUPFAM" id="SSF52218">
    <property type="entry name" value="Flavoproteins"/>
    <property type="match status" value="1"/>
</dbReference>
<dbReference type="PROSITE" id="PS51257">
    <property type="entry name" value="PROKAR_LIPOPROTEIN"/>
    <property type="match status" value="1"/>
</dbReference>
<dbReference type="GO" id="GO:0003955">
    <property type="term" value="F:NAD(P)H dehydrogenase (quinone) activity"/>
    <property type="evidence" value="ECO:0007669"/>
    <property type="project" value="TreeGrafter"/>
</dbReference>
<dbReference type="KEGG" id="tdu:QJT80_14170"/>
<reference evidence="4" key="2">
    <citation type="submission" date="2023-04" db="EMBL/GenBank/DDBJ databases">
        <authorList>
            <person name="Beletskiy A.V."/>
            <person name="Mardanov A.V."/>
            <person name="Ravin N.V."/>
        </authorList>
    </citation>
    <scope>NUCLEOTIDE SEQUENCE</scope>
    <source>
        <strain evidence="4">GKL-01</strain>
    </source>
</reference>
<feature type="domain" description="Flavodoxin-like fold" evidence="3">
    <location>
        <begin position="1"/>
        <end position="187"/>
    </location>
</feature>
<keyword evidence="2 4" id="KW-0560">Oxidoreductase</keyword>
<comment type="similarity">
    <text evidence="1">Belongs to the NAD(P)H dehydrogenase (quinone) family.</text>
</comment>
<dbReference type="Gene3D" id="3.40.50.360">
    <property type="match status" value="1"/>
</dbReference>
<dbReference type="EC" id="1.6.99.-" evidence="4"/>
<dbReference type="InterPro" id="IPR051545">
    <property type="entry name" value="NAD(P)H_dehydrogenase_qn"/>
</dbReference>
<dbReference type="AlphaFoldDB" id="A0AA95KJS8"/>
<dbReference type="EC" id="1.-.-.-" evidence="4"/>
<dbReference type="InterPro" id="IPR003680">
    <property type="entry name" value="Flavodoxin_fold"/>
</dbReference>
<evidence type="ECO:0000313" key="4">
    <source>
        <dbReference type="EMBL" id="WGZ90617.1"/>
    </source>
</evidence>
<name>A0AA95KJS8_9GAMM</name>
<dbReference type="InterPro" id="IPR029039">
    <property type="entry name" value="Flavoprotein-like_sf"/>
</dbReference>
<proteinExistence type="inferred from homology"/>
<reference evidence="4" key="1">
    <citation type="journal article" date="2023" name="Int. J. Mol. Sci.">
        <title>Metagenomics Revealed a New Genus 'Candidatus Thiocaldithrix dubininis' gen. nov., sp. nov. and a New Species 'Candidatus Thiothrix putei' sp. nov. in the Family Thiotrichaceae, Some Members of Which Have Traits of Both Na+- and H+-Motive Energetics.</title>
        <authorList>
            <person name="Ravin N.V."/>
            <person name="Muntyan M.S."/>
            <person name="Smolyakov D.D."/>
            <person name="Rudenko T.S."/>
            <person name="Beletsky A.V."/>
            <person name="Mardanov A.V."/>
            <person name="Grabovich M.Y."/>
        </authorList>
    </citation>
    <scope>NUCLEOTIDE SEQUENCE</scope>
    <source>
        <strain evidence="4">GKL-01</strain>
    </source>
</reference>
<accession>A0AA95KJS8</accession>
<dbReference type="Pfam" id="PF02525">
    <property type="entry name" value="Flavodoxin_2"/>
    <property type="match status" value="1"/>
</dbReference>